<comment type="caution">
    <text evidence="2">The sequence shown here is derived from an EMBL/GenBank/DDBJ whole genome shotgun (WGS) entry which is preliminary data.</text>
</comment>
<sequence>MSVRKRCLMIERAIYAEEELQEIPVEYQDMWDYMEAITEEEKKAMSITKEGSSSQGGGSWPSTVVRSL</sequence>
<reference evidence="3" key="2">
    <citation type="submission" date="2019-10" db="EMBL/GenBank/DDBJ databases">
        <title>A de novo genome assembly of a pear dwarfing rootstock.</title>
        <authorList>
            <person name="Wang F."/>
            <person name="Wang J."/>
            <person name="Li S."/>
            <person name="Zhang Y."/>
            <person name="Fang M."/>
            <person name="Ma L."/>
            <person name="Zhao Y."/>
            <person name="Jiang S."/>
        </authorList>
    </citation>
    <scope>NUCLEOTIDE SEQUENCE [LARGE SCALE GENOMIC DNA]</scope>
</reference>
<reference evidence="2 3" key="3">
    <citation type="submission" date="2019-11" db="EMBL/GenBank/DDBJ databases">
        <title>A de novo genome assembly of a pear dwarfing rootstock.</title>
        <authorList>
            <person name="Wang F."/>
            <person name="Wang J."/>
            <person name="Li S."/>
            <person name="Zhang Y."/>
            <person name="Fang M."/>
            <person name="Ma L."/>
            <person name="Zhao Y."/>
            <person name="Jiang S."/>
        </authorList>
    </citation>
    <scope>NUCLEOTIDE SEQUENCE [LARGE SCALE GENOMIC DNA]</scope>
    <source>
        <strain evidence="2">S2</strain>
        <tissue evidence="2">Leaf</tissue>
    </source>
</reference>
<gene>
    <name evidence="2" type="ORF">D8674_028629</name>
</gene>
<accession>A0A5N5I1V1</accession>
<dbReference type="AlphaFoldDB" id="A0A5N5I1V1"/>
<feature type="region of interest" description="Disordered" evidence="1">
    <location>
        <begin position="44"/>
        <end position="68"/>
    </location>
</feature>
<dbReference type="Proteomes" id="UP000327157">
    <property type="component" value="Chromosome 6"/>
</dbReference>
<reference evidence="2 3" key="1">
    <citation type="submission" date="2019-09" db="EMBL/GenBank/DDBJ databases">
        <authorList>
            <person name="Ou C."/>
        </authorList>
    </citation>
    <scope>NUCLEOTIDE SEQUENCE [LARGE SCALE GENOMIC DNA]</scope>
    <source>
        <strain evidence="2">S2</strain>
        <tissue evidence="2">Leaf</tissue>
    </source>
</reference>
<name>A0A5N5I1V1_9ROSA</name>
<evidence type="ECO:0000256" key="1">
    <source>
        <dbReference type="SAM" id="MobiDB-lite"/>
    </source>
</evidence>
<dbReference type="EMBL" id="SMOL01000120">
    <property type="protein sequence ID" value="KAB2632382.1"/>
    <property type="molecule type" value="Genomic_DNA"/>
</dbReference>
<proteinExistence type="predicted"/>
<keyword evidence="3" id="KW-1185">Reference proteome</keyword>
<evidence type="ECO:0000313" key="2">
    <source>
        <dbReference type="EMBL" id="KAB2632382.1"/>
    </source>
</evidence>
<protein>
    <submittedName>
        <fullName evidence="2">Uncharacterized protein</fullName>
    </submittedName>
</protein>
<organism evidence="2 3">
    <name type="scientific">Pyrus ussuriensis x Pyrus communis</name>
    <dbReference type="NCBI Taxonomy" id="2448454"/>
    <lineage>
        <taxon>Eukaryota</taxon>
        <taxon>Viridiplantae</taxon>
        <taxon>Streptophyta</taxon>
        <taxon>Embryophyta</taxon>
        <taxon>Tracheophyta</taxon>
        <taxon>Spermatophyta</taxon>
        <taxon>Magnoliopsida</taxon>
        <taxon>eudicotyledons</taxon>
        <taxon>Gunneridae</taxon>
        <taxon>Pentapetalae</taxon>
        <taxon>rosids</taxon>
        <taxon>fabids</taxon>
        <taxon>Rosales</taxon>
        <taxon>Rosaceae</taxon>
        <taxon>Amygdaloideae</taxon>
        <taxon>Maleae</taxon>
        <taxon>Pyrus</taxon>
    </lineage>
</organism>
<evidence type="ECO:0000313" key="3">
    <source>
        <dbReference type="Proteomes" id="UP000327157"/>
    </source>
</evidence>